<dbReference type="OrthoDB" id="9803017at2"/>
<dbReference type="Gene3D" id="3.40.50.150">
    <property type="entry name" value="Vaccinia Virus protein VP39"/>
    <property type="match status" value="1"/>
</dbReference>
<evidence type="ECO:0000256" key="3">
    <source>
        <dbReference type="SAM" id="MobiDB-lite"/>
    </source>
</evidence>
<evidence type="ECO:0000256" key="2">
    <source>
        <dbReference type="ARBA" id="ARBA00022679"/>
    </source>
</evidence>
<dbReference type="RefSeq" id="WP_159546932.1">
    <property type="nucleotide sequence ID" value="NZ_CP047156.1"/>
</dbReference>
<organism evidence="4 5">
    <name type="scientific">Epidermidibacterium keratini</name>
    <dbReference type="NCBI Taxonomy" id="1891644"/>
    <lineage>
        <taxon>Bacteria</taxon>
        <taxon>Bacillati</taxon>
        <taxon>Actinomycetota</taxon>
        <taxon>Actinomycetes</taxon>
        <taxon>Sporichthyales</taxon>
        <taxon>Sporichthyaceae</taxon>
        <taxon>Epidermidibacterium</taxon>
    </lineage>
</organism>
<reference evidence="4 5" key="1">
    <citation type="journal article" date="2018" name="Int. J. Syst. Evol. Microbiol.">
        <title>Epidermidibacterium keratini gen. nov., sp. nov., a member of the family Sporichthyaceae, isolated from keratin epidermis.</title>
        <authorList>
            <person name="Lee D.G."/>
            <person name="Trujillo M.E."/>
            <person name="Kang S."/>
            <person name="Nam J.J."/>
            <person name="Kim Y.J."/>
        </authorList>
    </citation>
    <scope>NUCLEOTIDE SEQUENCE [LARGE SCALE GENOMIC DNA]</scope>
    <source>
        <strain evidence="4 5">EPI-7</strain>
    </source>
</reference>
<proteinExistence type="predicted"/>
<keyword evidence="5" id="KW-1185">Reference proteome</keyword>
<accession>A0A7L4YRX9</accession>
<keyword evidence="1 4" id="KW-0489">Methyltransferase</keyword>
<dbReference type="Pfam" id="PF03602">
    <property type="entry name" value="Cons_hypoth95"/>
    <property type="match status" value="1"/>
</dbReference>
<dbReference type="EC" id="2.1.1.171" evidence="4"/>
<dbReference type="Proteomes" id="UP000463857">
    <property type="component" value="Chromosome"/>
</dbReference>
<feature type="compositionally biased region" description="Basic and acidic residues" evidence="3">
    <location>
        <begin position="15"/>
        <end position="28"/>
    </location>
</feature>
<dbReference type="KEGG" id="eke:EK0264_16990"/>
<protein>
    <submittedName>
        <fullName evidence="4">16S rRNA (Guanine(966)-N(2))-methyltransferase RsmD</fullName>
        <ecNumber evidence="4">2.1.1.171</ecNumber>
    </submittedName>
</protein>
<dbReference type="GO" id="GO:0052913">
    <property type="term" value="F:16S rRNA (guanine(966)-N(2))-methyltransferase activity"/>
    <property type="evidence" value="ECO:0007669"/>
    <property type="project" value="UniProtKB-EC"/>
</dbReference>
<evidence type="ECO:0000313" key="5">
    <source>
        <dbReference type="Proteomes" id="UP000463857"/>
    </source>
</evidence>
<dbReference type="SUPFAM" id="SSF53335">
    <property type="entry name" value="S-adenosyl-L-methionine-dependent methyltransferases"/>
    <property type="match status" value="1"/>
</dbReference>
<name>A0A7L4YRX9_9ACTN</name>
<evidence type="ECO:0000313" key="4">
    <source>
        <dbReference type="EMBL" id="QHC01808.1"/>
    </source>
</evidence>
<dbReference type="InParanoid" id="A0A7L4YRX9"/>
<gene>
    <name evidence="4" type="primary">rsmD</name>
    <name evidence="4" type="ORF">EK0264_16990</name>
</gene>
<dbReference type="InterPro" id="IPR004398">
    <property type="entry name" value="RNA_MeTrfase_RsmD"/>
</dbReference>
<evidence type="ECO:0000256" key="1">
    <source>
        <dbReference type="ARBA" id="ARBA00022603"/>
    </source>
</evidence>
<sequence length="185" mass="19956">MSRIIAGEYGGRRLRTPDGADTRPTTDRTREGLFSSLEATADLTEGPFLDMYAGSGAVGLEALSRGAPSAYFIERARPALAAIEANIAALQVTSRATVLSMPAESAARALRDVAATTAYVDPPYDVPASEVSGVLVALSDHAALAADATVVIERARREEWVWPEGFEALRDRRYGEARLWYGRRL</sequence>
<dbReference type="PANTHER" id="PTHR43542:SF1">
    <property type="entry name" value="METHYLTRANSFERASE"/>
    <property type="match status" value="1"/>
</dbReference>
<dbReference type="PANTHER" id="PTHR43542">
    <property type="entry name" value="METHYLTRANSFERASE"/>
    <property type="match status" value="1"/>
</dbReference>
<keyword evidence="2 4" id="KW-0808">Transferase</keyword>
<dbReference type="FunCoup" id="A0A7L4YRX9">
    <property type="interactions" value="198"/>
</dbReference>
<dbReference type="NCBIfam" id="TIGR00095">
    <property type="entry name" value="16S rRNA (guanine(966)-N(2))-methyltransferase RsmD"/>
    <property type="match status" value="1"/>
</dbReference>
<dbReference type="PIRSF" id="PIRSF004553">
    <property type="entry name" value="CHP00095"/>
    <property type="match status" value="1"/>
</dbReference>
<dbReference type="EMBL" id="CP047156">
    <property type="protein sequence ID" value="QHC01808.1"/>
    <property type="molecule type" value="Genomic_DNA"/>
</dbReference>
<feature type="region of interest" description="Disordered" evidence="3">
    <location>
        <begin position="9"/>
        <end position="28"/>
    </location>
</feature>
<dbReference type="AlphaFoldDB" id="A0A7L4YRX9"/>
<dbReference type="InterPro" id="IPR029063">
    <property type="entry name" value="SAM-dependent_MTases_sf"/>
</dbReference>